<feature type="transmembrane region" description="Helical" evidence="1">
    <location>
        <begin position="176"/>
        <end position="196"/>
    </location>
</feature>
<evidence type="ECO:0000256" key="1">
    <source>
        <dbReference type="SAM" id="Phobius"/>
    </source>
</evidence>
<protein>
    <recommendedName>
        <fullName evidence="4">Fenitrothion hydrolase</fullName>
    </recommendedName>
</protein>
<keyword evidence="1" id="KW-0812">Transmembrane</keyword>
<feature type="transmembrane region" description="Helical" evidence="1">
    <location>
        <begin position="241"/>
        <end position="262"/>
    </location>
</feature>
<feature type="transmembrane region" description="Helical" evidence="1">
    <location>
        <begin position="67"/>
        <end position="86"/>
    </location>
</feature>
<sequence>MILLHGIASRHDLPLPLPLVLAGAAVVLIITFWVALFAWRTSRYEEEEGRELPRLSRFIDSPAVSRTLRLAVGVVWLVAAAALFLGVDRIDNPAIGFVYVWLWVGLVPVALLLGGVYERSNPWRLLFAARGATSPTWRAPEAQRRASVLPAAAAALVFSYLELAQPGGATLPVLRWFALAWAAWMVIGTLVAPAWIGRADPFEAYASAVARLSPWARSKRGVLMWTNPLRNLASWKAPRHLTALASVLLGATLFDAVSNTAAWVRATQGLGTGVWPLATGMLLVCVGGVYGLFRLGTLSYRELRADDLAPGLIPLVVGYALAHYGTMLYLEGQRTLFRFSDPLGRGWNVLGLIEAAPHTALFGVPTLVAVVQVGLIVGGHALGVLVSHDIALRSGVSGVRPHLPLLLVMVVFTVGGLLLMFGG</sequence>
<evidence type="ECO:0008006" key="4">
    <source>
        <dbReference type="Google" id="ProtNLM"/>
    </source>
</evidence>
<accession>A0A7H0H8N3</accession>
<dbReference type="RefSeq" id="WP_187721998.1">
    <property type="nucleotide sequence ID" value="NZ_BAABBL010000003.1"/>
</dbReference>
<feature type="transmembrane region" description="Helical" evidence="1">
    <location>
        <begin position="274"/>
        <end position="296"/>
    </location>
</feature>
<feature type="transmembrane region" description="Helical" evidence="1">
    <location>
        <begin position="403"/>
        <end position="422"/>
    </location>
</feature>
<keyword evidence="3" id="KW-1185">Reference proteome</keyword>
<organism evidence="2 3">
    <name type="scientific">Tessaracoccus defluvii</name>
    <dbReference type="NCBI Taxonomy" id="1285901"/>
    <lineage>
        <taxon>Bacteria</taxon>
        <taxon>Bacillati</taxon>
        <taxon>Actinomycetota</taxon>
        <taxon>Actinomycetes</taxon>
        <taxon>Propionibacteriales</taxon>
        <taxon>Propionibacteriaceae</taxon>
        <taxon>Tessaracoccus</taxon>
    </lineage>
</organism>
<gene>
    <name evidence="2" type="ORF">H9L22_06035</name>
</gene>
<name>A0A7H0H8N3_9ACTN</name>
<dbReference type="EMBL" id="CP060789">
    <property type="protein sequence ID" value="QNP56899.1"/>
    <property type="molecule type" value="Genomic_DNA"/>
</dbReference>
<keyword evidence="1" id="KW-1133">Transmembrane helix</keyword>
<feature type="transmembrane region" description="Helical" evidence="1">
    <location>
        <begin position="367"/>
        <end position="391"/>
    </location>
</feature>
<feature type="transmembrane region" description="Helical" evidence="1">
    <location>
        <begin position="308"/>
        <end position="330"/>
    </location>
</feature>
<feature type="transmembrane region" description="Helical" evidence="1">
    <location>
        <begin position="146"/>
        <end position="164"/>
    </location>
</feature>
<feature type="transmembrane region" description="Helical" evidence="1">
    <location>
        <begin position="20"/>
        <end position="39"/>
    </location>
</feature>
<evidence type="ECO:0000313" key="3">
    <source>
        <dbReference type="Proteomes" id="UP000516117"/>
    </source>
</evidence>
<proteinExistence type="predicted"/>
<dbReference type="KEGG" id="tdf:H9L22_06035"/>
<reference evidence="2 3" key="1">
    <citation type="submission" date="2020-08" db="EMBL/GenBank/DDBJ databases">
        <title>Genome sequence of Tessaracoccus defluvii JCM 17540T.</title>
        <authorList>
            <person name="Hyun D.-W."/>
            <person name="Bae J.-W."/>
        </authorList>
    </citation>
    <scope>NUCLEOTIDE SEQUENCE [LARGE SCALE GENOMIC DNA]</scope>
    <source>
        <strain evidence="2 3">JCM 17540</strain>
    </source>
</reference>
<keyword evidence="1" id="KW-0472">Membrane</keyword>
<evidence type="ECO:0000313" key="2">
    <source>
        <dbReference type="EMBL" id="QNP56899.1"/>
    </source>
</evidence>
<dbReference type="AlphaFoldDB" id="A0A7H0H8N3"/>
<feature type="transmembrane region" description="Helical" evidence="1">
    <location>
        <begin position="98"/>
        <end position="117"/>
    </location>
</feature>
<dbReference type="Proteomes" id="UP000516117">
    <property type="component" value="Chromosome"/>
</dbReference>